<keyword evidence="5" id="KW-0190">Covalent protein-DNA linkage</keyword>
<gene>
    <name evidence="10" type="ORF">SAMN05443144_10739</name>
</gene>
<evidence type="ECO:0000256" key="8">
    <source>
        <dbReference type="RuleBase" id="RU364100"/>
    </source>
</evidence>
<evidence type="ECO:0000256" key="6">
    <source>
        <dbReference type="ARBA" id="ARBA00023125"/>
    </source>
</evidence>
<evidence type="ECO:0000256" key="9">
    <source>
        <dbReference type="SAM" id="MobiDB-lite"/>
    </source>
</evidence>
<evidence type="ECO:0000256" key="2">
    <source>
        <dbReference type="ARBA" id="ARBA00022670"/>
    </source>
</evidence>
<dbReference type="EMBL" id="FQUS01000007">
    <property type="protein sequence ID" value="SHF28543.1"/>
    <property type="molecule type" value="Genomic_DNA"/>
</dbReference>
<sequence>MSDRFVFHASKDEVERQFNVHSEREDYFESHYNITPGSLISVVYRENGARLIYNFKWGLIPPDAKDEREGTENYQTTIEDIREEEWKTACLQKQRCLIPAHGFYKWKTTKKKNTPFYIRLLSNELMAFAGIYSVWESESGRDVYSCSMLTTEANALVQPVGDRMPVILDPEHYQTWLRGEALSEQMLDRLLQSYPMSKMAVNRVSEEVNDTDNNRPELIQPIPK</sequence>
<dbReference type="Gene3D" id="3.90.1680.10">
    <property type="entry name" value="SOS response associated peptidase-like"/>
    <property type="match status" value="1"/>
</dbReference>
<proteinExistence type="inferred from homology"/>
<dbReference type="GO" id="GO:0016829">
    <property type="term" value="F:lyase activity"/>
    <property type="evidence" value="ECO:0007669"/>
    <property type="project" value="UniProtKB-KW"/>
</dbReference>
<dbReference type="GO" id="GO:0106300">
    <property type="term" value="P:protein-DNA covalent cross-linking repair"/>
    <property type="evidence" value="ECO:0007669"/>
    <property type="project" value="InterPro"/>
</dbReference>
<keyword evidence="7" id="KW-0456">Lyase</keyword>
<dbReference type="OrthoDB" id="9782620at2"/>
<evidence type="ECO:0000313" key="11">
    <source>
        <dbReference type="Proteomes" id="UP000184041"/>
    </source>
</evidence>
<dbReference type="GO" id="GO:0008233">
    <property type="term" value="F:peptidase activity"/>
    <property type="evidence" value="ECO:0007669"/>
    <property type="project" value="UniProtKB-KW"/>
</dbReference>
<evidence type="ECO:0000256" key="5">
    <source>
        <dbReference type="ARBA" id="ARBA00023124"/>
    </source>
</evidence>
<comment type="similarity">
    <text evidence="1 8">Belongs to the SOS response-associated peptidase family.</text>
</comment>
<keyword evidence="2 8" id="KW-0645">Protease</keyword>
<keyword evidence="4 8" id="KW-0378">Hydrolase</keyword>
<dbReference type="Proteomes" id="UP000184041">
    <property type="component" value="Unassembled WGS sequence"/>
</dbReference>
<dbReference type="PANTHER" id="PTHR13604:SF0">
    <property type="entry name" value="ABASIC SITE PROCESSING PROTEIN HMCES"/>
    <property type="match status" value="1"/>
</dbReference>
<evidence type="ECO:0000256" key="7">
    <source>
        <dbReference type="ARBA" id="ARBA00023239"/>
    </source>
</evidence>
<evidence type="ECO:0000256" key="1">
    <source>
        <dbReference type="ARBA" id="ARBA00008136"/>
    </source>
</evidence>
<dbReference type="PANTHER" id="PTHR13604">
    <property type="entry name" value="DC12-RELATED"/>
    <property type="match status" value="1"/>
</dbReference>
<dbReference type="Pfam" id="PF02586">
    <property type="entry name" value="SRAP"/>
    <property type="match status" value="1"/>
</dbReference>
<keyword evidence="6" id="KW-0238">DNA-binding</keyword>
<protein>
    <recommendedName>
        <fullName evidence="8">Abasic site processing protein</fullName>
        <ecNumber evidence="8">3.4.-.-</ecNumber>
    </recommendedName>
</protein>
<evidence type="ECO:0000313" key="10">
    <source>
        <dbReference type="EMBL" id="SHF28543.1"/>
    </source>
</evidence>
<dbReference type="AlphaFoldDB" id="A0A1M5AE92"/>
<dbReference type="EC" id="3.4.-.-" evidence="8"/>
<dbReference type="InterPro" id="IPR003738">
    <property type="entry name" value="SRAP"/>
</dbReference>
<reference evidence="10 11" key="1">
    <citation type="submission" date="2016-11" db="EMBL/GenBank/DDBJ databases">
        <authorList>
            <person name="Jaros S."/>
            <person name="Januszkiewicz K."/>
            <person name="Wedrychowicz H."/>
        </authorList>
    </citation>
    <scope>NUCLEOTIDE SEQUENCE [LARGE SCALE GENOMIC DNA]</scope>
    <source>
        <strain evidence="10 11">DSM 21986</strain>
    </source>
</reference>
<feature type="region of interest" description="Disordered" evidence="9">
    <location>
        <begin position="205"/>
        <end position="224"/>
    </location>
</feature>
<keyword evidence="3" id="KW-0227">DNA damage</keyword>
<evidence type="ECO:0000256" key="4">
    <source>
        <dbReference type="ARBA" id="ARBA00022801"/>
    </source>
</evidence>
<evidence type="ECO:0000256" key="3">
    <source>
        <dbReference type="ARBA" id="ARBA00022763"/>
    </source>
</evidence>
<dbReference type="RefSeq" id="WP_073061907.1">
    <property type="nucleotide sequence ID" value="NZ_FQUS01000007.1"/>
</dbReference>
<name>A0A1M5AE92_9BACT</name>
<accession>A0A1M5AE92</accession>
<dbReference type="GO" id="GO:0003697">
    <property type="term" value="F:single-stranded DNA binding"/>
    <property type="evidence" value="ECO:0007669"/>
    <property type="project" value="InterPro"/>
</dbReference>
<dbReference type="InterPro" id="IPR036590">
    <property type="entry name" value="SRAP-like"/>
</dbReference>
<keyword evidence="11" id="KW-1185">Reference proteome</keyword>
<dbReference type="GO" id="GO:0006508">
    <property type="term" value="P:proteolysis"/>
    <property type="evidence" value="ECO:0007669"/>
    <property type="project" value="UniProtKB-KW"/>
</dbReference>
<dbReference type="SUPFAM" id="SSF143081">
    <property type="entry name" value="BB1717-like"/>
    <property type="match status" value="1"/>
</dbReference>
<dbReference type="STRING" id="1194090.SAMN05443144_10739"/>
<organism evidence="10 11">
    <name type="scientific">Fodinibius roseus</name>
    <dbReference type="NCBI Taxonomy" id="1194090"/>
    <lineage>
        <taxon>Bacteria</taxon>
        <taxon>Pseudomonadati</taxon>
        <taxon>Balneolota</taxon>
        <taxon>Balneolia</taxon>
        <taxon>Balneolales</taxon>
        <taxon>Balneolaceae</taxon>
        <taxon>Fodinibius</taxon>
    </lineage>
</organism>